<reference evidence="2 3" key="1">
    <citation type="submission" date="2018-10" db="EMBL/GenBank/DDBJ databases">
        <authorList>
            <person name="Li J."/>
        </authorList>
    </citation>
    <scope>NUCLEOTIDE SEQUENCE [LARGE SCALE GENOMIC DNA]</scope>
    <source>
        <strain evidence="2 3">ZD1-4</strain>
    </source>
</reference>
<evidence type="ECO:0000256" key="1">
    <source>
        <dbReference type="SAM" id="MobiDB-lite"/>
    </source>
</evidence>
<dbReference type="Proteomes" id="UP000282460">
    <property type="component" value="Unassembled WGS sequence"/>
</dbReference>
<accession>A0A3L7J5F6</accession>
<dbReference type="Gene3D" id="3.40.50.720">
    <property type="entry name" value="NAD(P)-binding Rossmann-like Domain"/>
    <property type="match status" value="1"/>
</dbReference>
<gene>
    <name evidence="2" type="ORF">D9V28_02405</name>
</gene>
<evidence type="ECO:0000313" key="2">
    <source>
        <dbReference type="EMBL" id="RLQ85740.1"/>
    </source>
</evidence>
<evidence type="ECO:0008006" key="4">
    <source>
        <dbReference type="Google" id="ProtNLM"/>
    </source>
</evidence>
<organism evidence="2 3">
    <name type="scientific">Mycetocola zhadangensis</name>
    <dbReference type="NCBI Taxonomy" id="1164595"/>
    <lineage>
        <taxon>Bacteria</taxon>
        <taxon>Bacillati</taxon>
        <taxon>Actinomycetota</taxon>
        <taxon>Actinomycetes</taxon>
        <taxon>Micrococcales</taxon>
        <taxon>Microbacteriaceae</taxon>
        <taxon>Mycetocola</taxon>
    </lineage>
</organism>
<evidence type="ECO:0000313" key="3">
    <source>
        <dbReference type="Proteomes" id="UP000282460"/>
    </source>
</evidence>
<feature type="compositionally biased region" description="Low complexity" evidence="1">
    <location>
        <begin position="274"/>
        <end position="289"/>
    </location>
</feature>
<dbReference type="OrthoDB" id="4426339at2"/>
<dbReference type="NCBIfam" id="TIGR03882">
    <property type="entry name" value="cyclo_dehyd_2"/>
    <property type="match status" value="1"/>
</dbReference>
<name>A0A3L7J5F6_9MICO</name>
<protein>
    <recommendedName>
        <fullName evidence="4">Bacteriocin biosynthesis cyclodehydratase domain-containing protein</fullName>
    </recommendedName>
</protein>
<sequence length="289" mass="30275">MSCMLLRLDPRYPVVWRDTTSLQIGAETPVATLSNVSRPLEQVIGALMAGISRPQLERLASRLGLESEELATFLERISPALVSEPTKRKALGWVVDGSGLTADRIASLLTGTEPTPRGSTGAANITLAILVANHVIDPRRYIRWLSRDIPHLAVIYTDTGARVGPLVEPGAGPCLHCLARQAAEHDAAWPAIASQLLGQGAASEREPLVSTVAGLAARVAEAHLAGAKSELTFSSVSFDAHSPSGRRVEHRQHPDCGCRSLSGNGSAPSAGYRGLAAPPTTGTAAIAPG</sequence>
<dbReference type="InterPro" id="IPR022291">
    <property type="entry name" value="Bacteriocin_synth_cyclodeHase"/>
</dbReference>
<dbReference type="EMBL" id="RCWJ01000001">
    <property type="protein sequence ID" value="RLQ85740.1"/>
    <property type="molecule type" value="Genomic_DNA"/>
</dbReference>
<keyword evidence="3" id="KW-1185">Reference proteome</keyword>
<feature type="region of interest" description="Disordered" evidence="1">
    <location>
        <begin position="240"/>
        <end position="289"/>
    </location>
</feature>
<comment type="caution">
    <text evidence="2">The sequence shown here is derived from an EMBL/GenBank/DDBJ whole genome shotgun (WGS) entry which is preliminary data.</text>
</comment>
<proteinExistence type="predicted"/>
<dbReference type="AlphaFoldDB" id="A0A3L7J5F6"/>